<keyword evidence="15" id="KW-1185">Reference proteome</keyword>
<keyword evidence="5 9" id="KW-0798">TonB box</keyword>
<feature type="domain" description="TonB-dependent receptor plug" evidence="13">
    <location>
        <begin position="69"/>
        <end position="182"/>
    </location>
</feature>
<dbReference type="PROSITE" id="PS52016">
    <property type="entry name" value="TONB_DEPENDENT_REC_3"/>
    <property type="match status" value="1"/>
</dbReference>
<organism evidence="14 15">
    <name type="scientific">Dokdonella soli</name>
    <dbReference type="NCBI Taxonomy" id="529810"/>
    <lineage>
        <taxon>Bacteria</taxon>
        <taxon>Pseudomonadati</taxon>
        <taxon>Pseudomonadota</taxon>
        <taxon>Gammaproteobacteria</taxon>
        <taxon>Lysobacterales</taxon>
        <taxon>Rhodanobacteraceae</taxon>
        <taxon>Dokdonella</taxon>
    </lineage>
</organism>
<name>A0ABN1IGL6_9GAMM</name>
<gene>
    <name evidence="14" type="ORF">GCM10009105_16070</name>
</gene>
<feature type="compositionally biased region" description="Basic and acidic residues" evidence="10">
    <location>
        <begin position="40"/>
        <end position="49"/>
    </location>
</feature>
<evidence type="ECO:0000256" key="3">
    <source>
        <dbReference type="ARBA" id="ARBA00022452"/>
    </source>
</evidence>
<dbReference type="EMBL" id="BAAAEU010000006">
    <property type="protein sequence ID" value="GAA0712975.1"/>
    <property type="molecule type" value="Genomic_DNA"/>
</dbReference>
<dbReference type="InterPro" id="IPR039426">
    <property type="entry name" value="TonB-dep_rcpt-like"/>
</dbReference>
<comment type="subcellular location">
    <subcellularLocation>
        <location evidence="1 8">Cell outer membrane</location>
        <topology evidence="1 8">Multi-pass membrane protein</topology>
    </subcellularLocation>
</comment>
<evidence type="ECO:0000256" key="4">
    <source>
        <dbReference type="ARBA" id="ARBA00022692"/>
    </source>
</evidence>
<evidence type="ECO:0000256" key="10">
    <source>
        <dbReference type="SAM" id="MobiDB-lite"/>
    </source>
</evidence>
<proteinExistence type="inferred from homology"/>
<accession>A0ABN1IGL6</accession>
<keyword evidence="2 8" id="KW-0813">Transport</keyword>
<keyword evidence="11" id="KW-0732">Signal</keyword>
<feature type="chain" id="PRO_5045193250" evidence="11">
    <location>
        <begin position="26"/>
        <end position="990"/>
    </location>
</feature>
<keyword evidence="3 8" id="KW-1134">Transmembrane beta strand</keyword>
<dbReference type="InterPro" id="IPR036942">
    <property type="entry name" value="Beta-barrel_TonB_sf"/>
</dbReference>
<comment type="similarity">
    <text evidence="8 9">Belongs to the TonB-dependent receptor family.</text>
</comment>
<evidence type="ECO:0000259" key="13">
    <source>
        <dbReference type="Pfam" id="PF07715"/>
    </source>
</evidence>
<evidence type="ECO:0000256" key="7">
    <source>
        <dbReference type="ARBA" id="ARBA00023237"/>
    </source>
</evidence>
<dbReference type="PANTHER" id="PTHR47234:SF2">
    <property type="entry name" value="TONB-DEPENDENT RECEPTOR"/>
    <property type="match status" value="1"/>
</dbReference>
<evidence type="ECO:0000259" key="12">
    <source>
        <dbReference type="Pfam" id="PF00593"/>
    </source>
</evidence>
<dbReference type="Pfam" id="PF07715">
    <property type="entry name" value="Plug"/>
    <property type="match status" value="1"/>
</dbReference>
<dbReference type="Pfam" id="PF00593">
    <property type="entry name" value="TonB_dep_Rec_b-barrel"/>
    <property type="match status" value="1"/>
</dbReference>
<evidence type="ECO:0000256" key="9">
    <source>
        <dbReference type="RuleBase" id="RU003357"/>
    </source>
</evidence>
<dbReference type="Proteomes" id="UP001501523">
    <property type="component" value="Unassembled WGS sequence"/>
</dbReference>
<reference evidence="14 15" key="1">
    <citation type="journal article" date="2019" name="Int. J. Syst. Evol. Microbiol.">
        <title>The Global Catalogue of Microorganisms (GCM) 10K type strain sequencing project: providing services to taxonomists for standard genome sequencing and annotation.</title>
        <authorList>
            <consortium name="The Broad Institute Genomics Platform"/>
            <consortium name="The Broad Institute Genome Sequencing Center for Infectious Disease"/>
            <person name="Wu L."/>
            <person name="Ma J."/>
        </authorList>
    </citation>
    <scope>NUCLEOTIDE SEQUENCE [LARGE SCALE GENOMIC DNA]</scope>
    <source>
        <strain evidence="14 15">JCM 15421</strain>
    </source>
</reference>
<dbReference type="PANTHER" id="PTHR47234">
    <property type="match status" value="1"/>
</dbReference>
<evidence type="ECO:0000256" key="2">
    <source>
        <dbReference type="ARBA" id="ARBA00022448"/>
    </source>
</evidence>
<evidence type="ECO:0000256" key="11">
    <source>
        <dbReference type="SAM" id="SignalP"/>
    </source>
</evidence>
<feature type="signal peptide" evidence="11">
    <location>
        <begin position="1"/>
        <end position="25"/>
    </location>
</feature>
<dbReference type="RefSeq" id="WP_343789200.1">
    <property type="nucleotide sequence ID" value="NZ_BAAAEU010000006.1"/>
</dbReference>
<evidence type="ECO:0000256" key="5">
    <source>
        <dbReference type="ARBA" id="ARBA00023077"/>
    </source>
</evidence>
<protein>
    <submittedName>
        <fullName evidence="14">TonB-dependent receptor</fullName>
    </submittedName>
</protein>
<dbReference type="InterPro" id="IPR000531">
    <property type="entry name" value="Beta-barrel_TonB"/>
</dbReference>
<dbReference type="SUPFAM" id="SSF56935">
    <property type="entry name" value="Porins"/>
    <property type="match status" value="1"/>
</dbReference>
<evidence type="ECO:0000256" key="1">
    <source>
        <dbReference type="ARBA" id="ARBA00004571"/>
    </source>
</evidence>
<keyword evidence="4 8" id="KW-0812">Transmembrane</keyword>
<keyword evidence="7 8" id="KW-0998">Cell outer membrane</keyword>
<evidence type="ECO:0000313" key="14">
    <source>
        <dbReference type="EMBL" id="GAA0712975.1"/>
    </source>
</evidence>
<sequence>MNQRLLVSCIIVALTASLSLGSVHAQSAGDQAAQGQTQPDESKPKSDETARLGVITVTGSRISNPNVVSPTPISVLTAADIQAVGAINIGDILTRMPQLATTFTMGNSGQGQIGTAGLALQDLRNLGPQRTLVLVNGRRYVSSSTDFAAVDTNLIPADWVDRVEIITGGASAIYGADAVSGVVNFILKKQYQGADLHAQSGTTSPGGEKSGFISATAGSNFAQDRGNIAFSLEHSRQDELMFHDRFGNQQYGTIRTPGSAYTRTLFPDAGSYTITEGGTFFFGSDSKASSGERYVFDPDGHVRPQRFDGIYDSSRCANCDHLNANQTIQLQPKFERTTLSTSASFDLTPSNRLYFEGSYNVIDINSKFQPAYGSVLNGGVGFAGGGYAIAADNAYIRQDLRDLMTAKGVSEVDISRFDVDSGLRIEDTRRDTGRIVLGANGVIADKWEYDTSVTYGNTRSTVANVNNRVIERFFASIDAVRDPVTGNIVCRSTIDPSHVDINTGAPISDFGRQGCIPTSIFGAGAINAAARNWFNKTTYVRNKLSETVATGSVTNNDLFNVPTGAGSASLAAGFEYRKETIQQTNDPLDQSGATFNNAIANFDHAYNVKEAFVEFGLPVLADKPFIKNLSLDAAVRESSYSTIGSTQTWKYGLDWAFDDNVRVRGTMSYAVRAPNINELYSGQSQNFFTVTDPCSASRIPNGPNPAVRAANCAALGVPPGVEIDPSASVGGVSGSNPNLGPEAAKTYTFGFVVTPQFVDGLGFNADYWNIKLKNAISAVDAQAIVDKCVDSTAGINNAYCSNLRRDPTTHQLTFIRQINLNLAGTNTSGIDFAAYYSRDLGPGKLRLDLNVTRVIDYTAFPFQDDPTQHVQDVGTDGFPEWKASLGTRYSFERWQFDWNMRYFSSMLRATISNESYATKPNQTTPITEGSRTYSDVRVAYGSQKEGWQFYGGVNNVFDRKMPVNLFGDGFGSALYEPLGRSYYVGFNYHF</sequence>
<dbReference type="InterPro" id="IPR037066">
    <property type="entry name" value="Plug_dom_sf"/>
</dbReference>
<feature type="compositionally biased region" description="Low complexity" evidence="10">
    <location>
        <begin position="29"/>
        <end position="38"/>
    </location>
</feature>
<evidence type="ECO:0000256" key="6">
    <source>
        <dbReference type="ARBA" id="ARBA00023136"/>
    </source>
</evidence>
<feature type="domain" description="TonB-dependent receptor-like beta-barrel" evidence="12">
    <location>
        <begin position="525"/>
        <end position="956"/>
    </location>
</feature>
<feature type="region of interest" description="Disordered" evidence="10">
    <location>
        <begin position="29"/>
        <end position="49"/>
    </location>
</feature>
<dbReference type="Gene3D" id="2.40.170.20">
    <property type="entry name" value="TonB-dependent receptor, beta-barrel domain"/>
    <property type="match status" value="1"/>
</dbReference>
<keyword evidence="6 8" id="KW-0472">Membrane</keyword>
<dbReference type="InterPro" id="IPR012910">
    <property type="entry name" value="Plug_dom"/>
</dbReference>
<comment type="caution">
    <text evidence="14">The sequence shown here is derived from an EMBL/GenBank/DDBJ whole genome shotgun (WGS) entry which is preliminary data.</text>
</comment>
<dbReference type="Gene3D" id="2.170.130.10">
    <property type="entry name" value="TonB-dependent receptor, plug domain"/>
    <property type="match status" value="1"/>
</dbReference>
<keyword evidence="14" id="KW-0675">Receptor</keyword>
<evidence type="ECO:0000256" key="8">
    <source>
        <dbReference type="PROSITE-ProRule" id="PRU01360"/>
    </source>
</evidence>
<evidence type="ECO:0000313" key="15">
    <source>
        <dbReference type="Proteomes" id="UP001501523"/>
    </source>
</evidence>